<dbReference type="Proteomes" id="UP000257109">
    <property type="component" value="Unassembled WGS sequence"/>
</dbReference>
<feature type="non-terminal residue" evidence="1">
    <location>
        <position position="1"/>
    </location>
</feature>
<dbReference type="AlphaFoldDB" id="A0A371FPI5"/>
<protein>
    <submittedName>
        <fullName evidence="1">Uncharacterized protein</fullName>
    </submittedName>
</protein>
<sequence length="89" mass="10419">MNRIQWNQNEVNVDNVFAYNVVLNVILRIKNQSLLMIVEKMIGQNRKIQLRQTFVQKKMKWMKVAQGLSQLSNIDFDKIDSPVVDANTL</sequence>
<proteinExistence type="predicted"/>
<accession>A0A371FPI5</accession>
<keyword evidence="2" id="KW-1185">Reference proteome</keyword>
<name>A0A371FPI5_MUCPR</name>
<dbReference type="EMBL" id="QJKJ01008280">
    <property type="protein sequence ID" value="RDX80249.1"/>
    <property type="molecule type" value="Genomic_DNA"/>
</dbReference>
<reference evidence="1" key="1">
    <citation type="submission" date="2018-05" db="EMBL/GenBank/DDBJ databases">
        <title>Draft genome of Mucuna pruriens seed.</title>
        <authorList>
            <person name="Nnadi N.E."/>
            <person name="Vos R."/>
            <person name="Hasami M.H."/>
            <person name="Devisetty U.K."/>
            <person name="Aguiy J.C."/>
        </authorList>
    </citation>
    <scope>NUCLEOTIDE SEQUENCE [LARGE SCALE GENOMIC DNA]</scope>
    <source>
        <strain evidence="1">JCA_2017</strain>
    </source>
</reference>
<evidence type="ECO:0000313" key="2">
    <source>
        <dbReference type="Proteomes" id="UP000257109"/>
    </source>
</evidence>
<organism evidence="1 2">
    <name type="scientific">Mucuna pruriens</name>
    <name type="common">Velvet bean</name>
    <name type="synonym">Dolichos pruriens</name>
    <dbReference type="NCBI Taxonomy" id="157652"/>
    <lineage>
        <taxon>Eukaryota</taxon>
        <taxon>Viridiplantae</taxon>
        <taxon>Streptophyta</taxon>
        <taxon>Embryophyta</taxon>
        <taxon>Tracheophyta</taxon>
        <taxon>Spermatophyta</taxon>
        <taxon>Magnoliopsida</taxon>
        <taxon>eudicotyledons</taxon>
        <taxon>Gunneridae</taxon>
        <taxon>Pentapetalae</taxon>
        <taxon>rosids</taxon>
        <taxon>fabids</taxon>
        <taxon>Fabales</taxon>
        <taxon>Fabaceae</taxon>
        <taxon>Papilionoideae</taxon>
        <taxon>50 kb inversion clade</taxon>
        <taxon>NPAAA clade</taxon>
        <taxon>indigoferoid/millettioid clade</taxon>
        <taxon>Phaseoleae</taxon>
        <taxon>Mucuna</taxon>
    </lineage>
</organism>
<evidence type="ECO:0000313" key="1">
    <source>
        <dbReference type="EMBL" id="RDX80249.1"/>
    </source>
</evidence>
<comment type="caution">
    <text evidence="1">The sequence shown here is derived from an EMBL/GenBank/DDBJ whole genome shotgun (WGS) entry which is preliminary data.</text>
</comment>
<gene>
    <name evidence="1" type="ORF">CR513_39227</name>
</gene>